<dbReference type="InterPro" id="IPR008947">
    <property type="entry name" value="PLipase_C/P1_nuclease_dom_sf"/>
</dbReference>
<keyword evidence="4" id="KW-0378">Hydrolase</keyword>
<accession>A0A0R3EBI6</accession>
<keyword evidence="1" id="KW-0540">Nuclease</keyword>
<dbReference type="AlphaFoldDB" id="A0A0R3EBI6"/>
<feature type="signal peptide" evidence="7">
    <location>
        <begin position="1"/>
        <end position="21"/>
    </location>
</feature>
<keyword evidence="6" id="KW-0325">Glycoprotein</keyword>
<keyword evidence="3" id="KW-0255">Endonuclease</keyword>
<evidence type="ECO:0000256" key="3">
    <source>
        <dbReference type="ARBA" id="ARBA00022759"/>
    </source>
</evidence>
<dbReference type="GO" id="GO:0016788">
    <property type="term" value="F:hydrolase activity, acting on ester bonds"/>
    <property type="evidence" value="ECO:0007669"/>
    <property type="project" value="InterPro"/>
</dbReference>
<dbReference type="SUPFAM" id="SSF48537">
    <property type="entry name" value="Phospholipase C/P1 nuclease"/>
    <property type="match status" value="1"/>
</dbReference>
<dbReference type="STRING" id="989370.AOQ71_04375"/>
<organism evidence="8 9">
    <name type="scientific">Bradyrhizobium manausense</name>
    <dbReference type="NCBI Taxonomy" id="989370"/>
    <lineage>
        <taxon>Bacteria</taxon>
        <taxon>Pseudomonadati</taxon>
        <taxon>Pseudomonadota</taxon>
        <taxon>Alphaproteobacteria</taxon>
        <taxon>Hyphomicrobiales</taxon>
        <taxon>Nitrobacteraceae</taxon>
        <taxon>Bradyrhizobium</taxon>
    </lineage>
</organism>
<dbReference type="Gene3D" id="1.10.575.10">
    <property type="entry name" value="P1 Nuclease"/>
    <property type="match status" value="1"/>
</dbReference>
<name>A0A0R3EBI6_9BRAD</name>
<sequence>MKTRVWIALGCAVLFAAPAKAWNNFGHMEAAALAWNQLTPAAKQEATRLLKLNPQYDGWIQGVPVSQRDQVAFVKAATWPDQIKSLSDYHNDGDRNGDVAPQTPEASQNIGYADHFRHKYWHFIDEPFSTDGTPLQQPQSPNAQTQVAVFKKTLTDKTVSDDIRSYDISWLLHLIGDLHQPLHATSRFTHAEQDGDAGGNDVKISCTKCGSSRELHAFWDGLLGSTSAPPQDAIDAAADLRTVDAGSTDENDWIQESFEIAKTSVYAPPIRSGDGPYKLTQAYQSRAHRIANQRIALAGARIAAILNDAFK</sequence>
<dbReference type="InterPro" id="IPR003154">
    <property type="entry name" value="S1/P1nuclease"/>
</dbReference>
<evidence type="ECO:0000256" key="2">
    <source>
        <dbReference type="ARBA" id="ARBA00022723"/>
    </source>
</evidence>
<evidence type="ECO:0000256" key="1">
    <source>
        <dbReference type="ARBA" id="ARBA00022722"/>
    </source>
</evidence>
<comment type="caution">
    <text evidence="8">The sequence shown here is derived from an EMBL/GenBank/DDBJ whole genome shotgun (WGS) entry which is preliminary data.</text>
</comment>
<dbReference type="OrthoDB" id="267579at2"/>
<evidence type="ECO:0000256" key="6">
    <source>
        <dbReference type="ARBA" id="ARBA00023180"/>
    </source>
</evidence>
<evidence type="ECO:0000313" key="9">
    <source>
        <dbReference type="Proteomes" id="UP000051936"/>
    </source>
</evidence>
<reference evidence="8 9" key="1">
    <citation type="submission" date="2015-09" db="EMBL/GenBank/DDBJ databases">
        <title>Draft Genome Sequence of Bradyrhizobium manausense Strain BR 3351T, a Novel Symbiotic Nitrogen-Fixing Alphaproteobacterium Isolated from Brazilian Amazon Rain Forest.</title>
        <authorList>
            <person name="De Araujo J.L."/>
            <person name="Zilli J.E."/>
        </authorList>
    </citation>
    <scope>NUCLEOTIDE SEQUENCE [LARGE SCALE GENOMIC DNA]</scope>
    <source>
        <strain evidence="8 9">BR3351</strain>
    </source>
</reference>
<keyword evidence="7" id="KW-0732">Signal</keyword>
<feature type="chain" id="PRO_5006436236" description="S1/P1 Nuclease" evidence="7">
    <location>
        <begin position="22"/>
        <end position="311"/>
    </location>
</feature>
<dbReference type="GO" id="GO:0004519">
    <property type="term" value="F:endonuclease activity"/>
    <property type="evidence" value="ECO:0007669"/>
    <property type="project" value="UniProtKB-KW"/>
</dbReference>
<keyword evidence="2" id="KW-0479">Metal-binding</keyword>
<gene>
    <name evidence="8" type="ORF">AOQ71_04375</name>
</gene>
<protein>
    <recommendedName>
        <fullName evidence="10">S1/P1 Nuclease</fullName>
    </recommendedName>
</protein>
<keyword evidence="9" id="KW-1185">Reference proteome</keyword>
<dbReference type="GO" id="GO:0046872">
    <property type="term" value="F:metal ion binding"/>
    <property type="evidence" value="ECO:0007669"/>
    <property type="project" value="UniProtKB-KW"/>
</dbReference>
<dbReference type="CDD" id="cd11010">
    <property type="entry name" value="S1-P1_nuclease"/>
    <property type="match status" value="1"/>
</dbReference>
<evidence type="ECO:0000256" key="4">
    <source>
        <dbReference type="ARBA" id="ARBA00022801"/>
    </source>
</evidence>
<dbReference type="GO" id="GO:0006308">
    <property type="term" value="P:DNA catabolic process"/>
    <property type="evidence" value="ECO:0007669"/>
    <property type="project" value="InterPro"/>
</dbReference>
<dbReference type="EMBL" id="LJYG01000021">
    <property type="protein sequence ID" value="KRQ16869.1"/>
    <property type="molecule type" value="Genomic_DNA"/>
</dbReference>
<dbReference type="RefSeq" id="WP_057742370.1">
    <property type="nucleotide sequence ID" value="NZ_LJYG01000021.1"/>
</dbReference>
<dbReference type="GO" id="GO:0003676">
    <property type="term" value="F:nucleic acid binding"/>
    <property type="evidence" value="ECO:0007669"/>
    <property type="project" value="InterPro"/>
</dbReference>
<keyword evidence="5" id="KW-1015">Disulfide bond</keyword>
<dbReference type="Pfam" id="PF02265">
    <property type="entry name" value="S1-P1_nuclease"/>
    <property type="match status" value="1"/>
</dbReference>
<dbReference type="PANTHER" id="PTHR33146:SF10">
    <property type="entry name" value="STRAND-SPECIFIC NUCLEASE, PUTATIVE-RELATED"/>
    <property type="match status" value="1"/>
</dbReference>
<dbReference type="PANTHER" id="PTHR33146">
    <property type="entry name" value="ENDONUCLEASE 4"/>
    <property type="match status" value="1"/>
</dbReference>
<evidence type="ECO:0000313" key="8">
    <source>
        <dbReference type="EMBL" id="KRQ16869.1"/>
    </source>
</evidence>
<evidence type="ECO:0008006" key="10">
    <source>
        <dbReference type="Google" id="ProtNLM"/>
    </source>
</evidence>
<evidence type="ECO:0000256" key="5">
    <source>
        <dbReference type="ARBA" id="ARBA00023157"/>
    </source>
</evidence>
<proteinExistence type="predicted"/>
<dbReference type="Proteomes" id="UP000051936">
    <property type="component" value="Unassembled WGS sequence"/>
</dbReference>
<evidence type="ECO:0000256" key="7">
    <source>
        <dbReference type="SAM" id="SignalP"/>
    </source>
</evidence>